<dbReference type="GO" id="GO:0006355">
    <property type="term" value="P:regulation of DNA-templated transcription"/>
    <property type="evidence" value="ECO:0007669"/>
    <property type="project" value="InterPro"/>
</dbReference>
<feature type="domain" description="PAS" evidence="12">
    <location>
        <begin position="116"/>
        <end position="145"/>
    </location>
</feature>
<dbReference type="SUPFAM" id="SSF55785">
    <property type="entry name" value="PYP-like sensor domain (PAS domain)"/>
    <property type="match status" value="1"/>
</dbReference>
<dbReference type="SMART" id="SM00387">
    <property type="entry name" value="HATPase_c"/>
    <property type="match status" value="1"/>
</dbReference>
<dbReference type="InterPro" id="IPR003594">
    <property type="entry name" value="HATPase_dom"/>
</dbReference>
<keyword evidence="7" id="KW-0067">ATP-binding</keyword>
<reference evidence="13" key="1">
    <citation type="journal article" date="2020" name="mSystems">
        <title>Genome- and Community-Level Interaction Insights into Carbon Utilization and Element Cycling Functions of Hydrothermarchaeota in Hydrothermal Sediment.</title>
        <authorList>
            <person name="Zhou Z."/>
            <person name="Liu Y."/>
            <person name="Xu W."/>
            <person name="Pan J."/>
            <person name="Luo Z.H."/>
            <person name="Li M."/>
        </authorList>
    </citation>
    <scope>NUCLEOTIDE SEQUENCE [LARGE SCALE GENOMIC DNA]</scope>
    <source>
        <strain evidence="13">SpSt-605</strain>
    </source>
</reference>
<evidence type="ECO:0000259" key="12">
    <source>
        <dbReference type="PROSITE" id="PS50112"/>
    </source>
</evidence>
<dbReference type="GO" id="GO:0000160">
    <property type="term" value="P:phosphorelay signal transduction system"/>
    <property type="evidence" value="ECO:0007669"/>
    <property type="project" value="UniProtKB-KW"/>
</dbReference>
<name>A0A832GR75_9BACT</name>
<dbReference type="Pfam" id="PF00989">
    <property type="entry name" value="PAS"/>
    <property type="match status" value="1"/>
</dbReference>
<keyword evidence="4" id="KW-0808">Transferase</keyword>
<dbReference type="EMBL" id="DSZU01000099">
    <property type="protein sequence ID" value="HGV55574.1"/>
    <property type="molecule type" value="Genomic_DNA"/>
</dbReference>
<feature type="domain" description="Response regulatory" evidence="11">
    <location>
        <begin position="460"/>
        <end position="570"/>
    </location>
</feature>
<evidence type="ECO:0000256" key="1">
    <source>
        <dbReference type="ARBA" id="ARBA00000085"/>
    </source>
</evidence>
<protein>
    <recommendedName>
        <fullName evidence="2">histidine kinase</fullName>
        <ecNumber evidence="2">2.7.13.3</ecNumber>
    </recommendedName>
</protein>
<dbReference type="PRINTS" id="PR00344">
    <property type="entry name" value="BCTRLSENSOR"/>
</dbReference>
<dbReference type="InterPro" id="IPR004358">
    <property type="entry name" value="Sig_transdc_His_kin-like_C"/>
</dbReference>
<dbReference type="SUPFAM" id="SSF52172">
    <property type="entry name" value="CheY-like"/>
    <property type="match status" value="1"/>
</dbReference>
<evidence type="ECO:0000256" key="5">
    <source>
        <dbReference type="ARBA" id="ARBA00022741"/>
    </source>
</evidence>
<dbReference type="AlphaFoldDB" id="A0A832GR75"/>
<evidence type="ECO:0000256" key="3">
    <source>
        <dbReference type="ARBA" id="ARBA00022553"/>
    </source>
</evidence>
<keyword evidence="6" id="KW-0418">Kinase</keyword>
<evidence type="ECO:0000313" key="13">
    <source>
        <dbReference type="EMBL" id="HGV55574.1"/>
    </source>
</evidence>
<evidence type="ECO:0000256" key="8">
    <source>
        <dbReference type="ARBA" id="ARBA00023012"/>
    </source>
</evidence>
<evidence type="ECO:0000256" key="6">
    <source>
        <dbReference type="ARBA" id="ARBA00022777"/>
    </source>
</evidence>
<accession>A0A832GR75</accession>
<dbReference type="InterPro" id="IPR005467">
    <property type="entry name" value="His_kinase_dom"/>
</dbReference>
<keyword evidence="3 9" id="KW-0597">Phosphoprotein</keyword>
<dbReference type="GO" id="GO:0004673">
    <property type="term" value="F:protein histidine kinase activity"/>
    <property type="evidence" value="ECO:0007669"/>
    <property type="project" value="UniProtKB-EC"/>
</dbReference>
<feature type="domain" description="Histidine kinase" evidence="10">
    <location>
        <begin position="231"/>
        <end position="443"/>
    </location>
</feature>
<dbReference type="CDD" id="cd00156">
    <property type="entry name" value="REC"/>
    <property type="match status" value="1"/>
</dbReference>
<evidence type="ECO:0000256" key="2">
    <source>
        <dbReference type="ARBA" id="ARBA00012438"/>
    </source>
</evidence>
<keyword evidence="5" id="KW-0547">Nucleotide-binding</keyword>
<dbReference type="CDD" id="cd00130">
    <property type="entry name" value="PAS"/>
    <property type="match status" value="1"/>
</dbReference>
<dbReference type="Pfam" id="PF00072">
    <property type="entry name" value="Response_reg"/>
    <property type="match status" value="1"/>
</dbReference>
<evidence type="ECO:0000256" key="9">
    <source>
        <dbReference type="PROSITE-ProRule" id="PRU00169"/>
    </source>
</evidence>
<evidence type="ECO:0000259" key="10">
    <source>
        <dbReference type="PROSITE" id="PS50109"/>
    </source>
</evidence>
<proteinExistence type="predicted"/>
<dbReference type="GO" id="GO:0005524">
    <property type="term" value="F:ATP binding"/>
    <property type="evidence" value="ECO:0007669"/>
    <property type="project" value="UniProtKB-KW"/>
</dbReference>
<dbReference type="PROSITE" id="PS50109">
    <property type="entry name" value="HIS_KIN"/>
    <property type="match status" value="1"/>
</dbReference>
<dbReference type="SMART" id="SM00448">
    <property type="entry name" value="REC"/>
    <property type="match status" value="1"/>
</dbReference>
<sequence>MHEIVLKSLDYLDQLLLLLNRQTKEIVYHNLRAKVLLEEIERQGLCFRIDPEKEKNVILTIEYPVHKIFFGKCIKVDEEHLLLLFQELRKDRPFSGFLFELIEDLPILVFFIKEDKIFYINKACEKYLGYSRDELIGKSILDDIVWDLDKPKAALHCKRVKSGYREEGVIFAVKDKYGRLRNFLWKCFLTQDWEGNPIIVSIASDISEYLELSQKIERMHKTQTFSEFLRGLVHDFNNILNTVLNYIHQLRTTPLTRMEDILRSIEKTIYSWIDINRIILDYSKETKELRYKKIDMVSFLKENLEVFQLILGEKISLYVDFGYYKNLYTYGDSAFWRYIFLNLLSNAKDAMQGEGSIYISLGIYEDKVNNKKYLKIAVKDTGPGIPEEILPHIFEPFFTTKDKGSGLGLFLVNHHVKTLEGFIEVESKVGEGTTFYLYLPLFVEKPLLTIPKEEALKDRVLFLVEDEEDIRESLKEILEERGMKVYAFSRAETLLEKIASLERPHLLMVDLNLPGMDGRELVTHIEKIYPALKILYITGDIFILSEIPEEMVLFKPFKIEEVIEKVSSLLYEARD</sequence>
<dbReference type="InterPro" id="IPR000014">
    <property type="entry name" value="PAS"/>
</dbReference>
<dbReference type="InterPro" id="IPR013767">
    <property type="entry name" value="PAS_fold"/>
</dbReference>
<dbReference type="PROSITE" id="PS50112">
    <property type="entry name" value="PAS"/>
    <property type="match status" value="1"/>
</dbReference>
<evidence type="ECO:0000256" key="7">
    <source>
        <dbReference type="ARBA" id="ARBA00022840"/>
    </source>
</evidence>
<dbReference type="SUPFAM" id="SSF55874">
    <property type="entry name" value="ATPase domain of HSP90 chaperone/DNA topoisomerase II/histidine kinase"/>
    <property type="match status" value="1"/>
</dbReference>
<dbReference type="PANTHER" id="PTHR43065:SF46">
    <property type="entry name" value="C4-DICARBOXYLATE TRANSPORT SENSOR PROTEIN DCTB"/>
    <property type="match status" value="1"/>
</dbReference>
<evidence type="ECO:0000256" key="4">
    <source>
        <dbReference type="ARBA" id="ARBA00022679"/>
    </source>
</evidence>
<dbReference type="Pfam" id="PF02518">
    <property type="entry name" value="HATPase_c"/>
    <property type="match status" value="1"/>
</dbReference>
<dbReference type="InterPro" id="IPR036890">
    <property type="entry name" value="HATPase_C_sf"/>
</dbReference>
<dbReference type="InterPro" id="IPR001789">
    <property type="entry name" value="Sig_transdc_resp-reg_receiver"/>
</dbReference>
<comment type="catalytic activity">
    <reaction evidence="1">
        <text>ATP + protein L-histidine = ADP + protein N-phospho-L-histidine.</text>
        <dbReference type="EC" id="2.7.13.3"/>
    </reaction>
</comment>
<keyword evidence="8" id="KW-0902">Two-component regulatory system</keyword>
<dbReference type="EC" id="2.7.13.3" evidence="2"/>
<feature type="modified residue" description="4-aspartylphosphate" evidence="9">
    <location>
        <position position="510"/>
    </location>
</feature>
<dbReference type="Gene3D" id="3.30.565.10">
    <property type="entry name" value="Histidine kinase-like ATPase, C-terminal domain"/>
    <property type="match status" value="1"/>
</dbReference>
<dbReference type="PANTHER" id="PTHR43065">
    <property type="entry name" value="SENSOR HISTIDINE KINASE"/>
    <property type="match status" value="1"/>
</dbReference>
<dbReference type="SMART" id="SM00091">
    <property type="entry name" value="PAS"/>
    <property type="match status" value="1"/>
</dbReference>
<dbReference type="NCBIfam" id="TIGR00229">
    <property type="entry name" value="sensory_box"/>
    <property type="match status" value="1"/>
</dbReference>
<dbReference type="Gene3D" id="3.30.450.20">
    <property type="entry name" value="PAS domain"/>
    <property type="match status" value="1"/>
</dbReference>
<dbReference type="PROSITE" id="PS50110">
    <property type="entry name" value="RESPONSE_REGULATORY"/>
    <property type="match status" value="1"/>
</dbReference>
<organism evidence="13">
    <name type="scientific">Caldimicrobium thiodismutans</name>
    <dbReference type="NCBI Taxonomy" id="1653476"/>
    <lineage>
        <taxon>Bacteria</taxon>
        <taxon>Pseudomonadati</taxon>
        <taxon>Thermodesulfobacteriota</taxon>
        <taxon>Thermodesulfobacteria</taxon>
        <taxon>Thermodesulfobacteriales</taxon>
        <taxon>Thermodesulfobacteriaceae</taxon>
        <taxon>Caldimicrobium</taxon>
    </lineage>
</organism>
<evidence type="ECO:0000259" key="11">
    <source>
        <dbReference type="PROSITE" id="PS50110"/>
    </source>
</evidence>
<comment type="caution">
    <text evidence="13">The sequence shown here is derived from an EMBL/GenBank/DDBJ whole genome shotgun (WGS) entry which is preliminary data.</text>
</comment>
<dbReference type="InterPro" id="IPR011006">
    <property type="entry name" value="CheY-like_superfamily"/>
</dbReference>
<gene>
    <name evidence="13" type="ORF">ENT73_05765</name>
</gene>
<dbReference type="Gene3D" id="3.40.50.2300">
    <property type="match status" value="1"/>
</dbReference>
<dbReference type="InterPro" id="IPR035965">
    <property type="entry name" value="PAS-like_dom_sf"/>
</dbReference>